<dbReference type="Proteomes" id="UP001208624">
    <property type="component" value="Unassembled WGS sequence"/>
</dbReference>
<evidence type="ECO:0000313" key="2">
    <source>
        <dbReference type="EMBL" id="BBF52618.1"/>
    </source>
</evidence>
<dbReference type="Proteomes" id="UP000254405">
    <property type="component" value="Unassembled WGS sequence"/>
</dbReference>
<dbReference type="EMBL" id="JANWOR010000163">
    <property type="protein sequence ID" value="MDA4176581.1"/>
    <property type="molecule type" value="Genomic_DNA"/>
</dbReference>
<dbReference type="Proteomes" id="UP000248865">
    <property type="component" value="Unassembled WGS sequence"/>
</dbReference>
<evidence type="ECO:0000313" key="3">
    <source>
        <dbReference type="EMBL" id="MCV5621215.1"/>
    </source>
</evidence>
<evidence type="ECO:0000313" key="14">
    <source>
        <dbReference type="Proteomes" id="UP000255057"/>
    </source>
</evidence>
<evidence type="ECO:0000313" key="8">
    <source>
        <dbReference type="EMBL" id="STI76555.1"/>
    </source>
</evidence>
<evidence type="ECO:0000313" key="4">
    <source>
        <dbReference type="EMBL" id="MDA4176581.1"/>
    </source>
</evidence>
<reference evidence="5" key="2">
    <citation type="submission" date="2017-03" db="EMBL/GenBank/DDBJ databases">
        <title>The mobilome is the main driver of stx2-positive O26:H11 Escherichia coli strains evolution.</title>
        <authorList>
            <person name="Delannoy S."/>
            <person name="Mariani-Kurkdjian P."/>
            <person name="Webb H.E."/>
            <person name="Bonacorsi S."/>
            <person name="Fach P."/>
        </authorList>
    </citation>
    <scope>NUCLEOTIDE SEQUENCE</scope>
    <source>
        <strain evidence="5">34870</strain>
    </source>
</reference>
<evidence type="ECO:0000313" key="10">
    <source>
        <dbReference type="Proteomes" id="UP000036331"/>
    </source>
</evidence>
<dbReference type="InterPro" id="IPR024402">
    <property type="entry name" value="DUF2726"/>
</dbReference>
<dbReference type="EMBL" id="UGFO01000005">
    <property type="protein sequence ID" value="STN06100.1"/>
    <property type="molecule type" value="Genomic_DNA"/>
</dbReference>
<evidence type="ECO:0000313" key="7">
    <source>
        <dbReference type="EMBL" id="PZZ74883.1"/>
    </source>
</evidence>
<dbReference type="Proteomes" id="UP001211064">
    <property type="component" value="Unassembled WGS sequence"/>
</dbReference>
<reference evidence="13 14" key="5">
    <citation type="submission" date="2018-06" db="EMBL/GenBank/DDBJ databases">
        <authorList>
            <consortium name="Pathogen Informatics"/>
            <person name="Doyle S."/>
        </authorList>
    </citation>
    <scope>NUCLEOTIDE SEQUENCE [LARGE SCALE GENOMIC DNA]</scope>
    <source>
        <strain evidence="9 14">NCTC8960</strain>
        <strain evidence="8 13">NCTC8985</strain>
    </source>
</reference>
<dbReference type="EMBL" id="JAOVKC010000004">
    <property type="protein sequence ID" value="MCV5621215.1"/>
    <property type="molecule type" value="Genomic_DNA"/>
</dbReference>
<reference evidence="3" key="8">
    <citation type="submission" date="2023-06" db="EMBL/GenBank/DDBJ databases">
        <title>Deciphering the underlying mechanisms mediating the transmission of blaNDM gene from human to animals in China.</title>
        <authorList>
            <person name="Chen K."/>
            <person name="Chen S."/>
        </authorList>
    </citation>
    <scope>NUCLEOTIDE SEQUENCE</scope>
    <source>
        <strain evidence="3">1199</strain>
    </source>
</reference>
<name>A0A0K3W6V5_ECOLX</name>
<dbReference type="EMBL" id="AP018802">
    <property type="protein sequence ID" value="BBF52618.1"/>
    <property type="molecule type" value="Genomic_DNA"/>
</dbReference>
<dbReference type="RefSeq" id="WP_000009226.1">
    <property type="nucleotide sequence ID" value="NZ_AP018796.1"/>
</dbReference>
<evidence type="ECO:0000313" key="9">
    <source>
        <dbReference type="EMBL" id="STN06100.1"/>
    </source>
</evidence>
<reference evidence="7 12" key="4">
    <citation type="submission" date="2018-05" db="EMBL/GenBank/DDBJ databases">
        <title>Genomic sequencing of EHEC O26 New European Clone.</title>
        <authorList>
            <person name="Karnisova L."/>
            <person name="Nunvar J."/>
            <person name="Marejkova M."/>
            <person name="Mellmann A."/>
            <person name="Drevinek P."/>
            <person name="Blahova K."/>
            <person name="Bielaszewska M."/>
        </authorList>
    </citation>
    <scope>NUCLEOTIDE SEQUENCE [LARGE SCALE GENOMIC DNA]</scope>
    <source>
        <strain evidence="7 12">14-391</strain>
    </source>
</reference>
<reference evidence="6 11" key="3">
    <citation type="submission" date="2017-12" db="EMBL/GenBank/DDBJ databases">
        <title>Rapid rising of carbapenem-resistant Enterobacteriaceae(CRE) and emergence of colistin resistance genemcr-1 in CRE in the hospital of Henan, China.</title>
        <authorList>
            <person name="Sun Q."/>
            <person name="Zhang R."/>
            <person name="Li Y."/>
            <person name="Shen Y."/>
            <person name="Zhang Y."/>
            <person name="Yang J."/>
            <person name="Shu L."/>
            <person name="Zhou H."/>
            <person name="Wang Y."/>
            <person name="Wang B."/>
            <person name="Shen Z."/>
        </authorList>
    </citation>
    <scope>NUCLEOTIDE SEQUENCE [LARGE SCALE GENOMIC DNA]</scope>
    <source>
        <strain evidence="6 11">3512</strain>
    </source>
</reference>
<reference evidence="5 10" key="1">
    <citation type="journal article" date="2015" name="Genome Announc.">
        <title>Draft Genome Sequences of Human-Pathogenic Escherichia coli O26:H11 Strains Carrying the stx2 Gene Only and Circulating in France.</title>
        <authorList>
            <person name="Delannoy S."/>
            <person name="Mariani-Kurkdjian P."/>
            <person name="Bonacorsi S."/>
            <person name="Liguori S."/>
            <person name="Ison S.A."/>
            <person name="Fach P."/>
        </authorList>
    </citation>
    <scope>NUCLEOTIDE SEQUENCE [LARGE SCALE GENOMIC DNA]</scope>
    <source>
        <strain evidence="5 10">34870</strain>
    </source>
</reference>
<dbReference type="EMBL" id="QFSS01000007">
    <property type="protein sequence ID" value="PZZ74883.1"/>
    <property type="molecule type" value="Genomic_DNA"/>
</dbReference>
<evidence type="ECO:0000313" key="11">
    <source>
        <dbReference type="Proteomes" id="UP000233549"/>
    </source>
</evidence>
<evidence type="ECO:0000313" key="15">
    <source>
        <dbReference type="Proteomes" id="UP000281900"/>
    </source>
</evidence>
<dbReference type="Pfam" id="PF10881">
    <property type="entry name" value="DUF2726"/>
    <property type="match status" value="1"/>
</dbReference>
<evidence type="ECO:0000313" key="13">
    <source>
        <dbReference type="Proteomes" id="UP000254405"/>
    </source>
</evidence>
<reference evidence="4" key="7">
    <citation type="submission" date="2022-08" db="EMBL/GenBank/DDBJ databases">
        <title>Genome sequencing of human pathogens.</title>
        <authorList>
            <person name="Cao X."/>
        </authorList>
    </citation>
    <scope>NUCLEOTIDE SEQUENCE</scope>
    <source>
        <strain evidence="4">EC16126</strain>
    </source>
</reference>
<accession>A0A0K3W6V5</accession>
<feature type="domain" description="DUF2726" evidence="1">
    <location>
        <begin position="90"/>
        <end position="205"/>
    </location>
</feature>
<protein>
    <submittedName>
        <fullName evidence="7">DUF2726 domain-containing protein</fullName>
    </submittedName>
    <submittedName>
        <fullName evidence="8">Protein of uncharacterized function (DUF2726)</fullName>
    </submittedName>
</protein>
<dbReference type="EMBL" id="UGCO01000001">
    <property type="protein sequence ID" value="STI76555.1"/>
    <property type="molecule type" value="Genomic_DNA"/>
</dbReference>
<gene>
    <name evidence="5" type="ORF">ABE91_025380</name>
    <name evidence="6" type="ORF">CWS33_22335</name>
    <name evidence="7" type="ORF">DIV22_01000</name>
    <name evidence="2" type="ORF">E2863_01112</name>
    <name evidence="9" type="ORF">NCTC8960_00706</name>
    <name evidence="8" type="ORF">NCTC8985_01818</name>
    <name evidence="4" type="ORF">NY836_03970</name>
    <name evidence="3" type="ORF">OFN31_05400</name>
</gene>
<dbReference type="OMA" id="HWLDTIM"/>
<proteinExistence type="predicted"/>
<dbReference type="Proteomes" id="UP000281900">
    <property type="component" value="Chromosome"/>
</dbReference>
<organism evidence="7 12">
    <name type="scientific">Escherichia coli</name>
    <dbReference type="NCBI Taxonomy" id="562"/>
    <lineage>
        <taxon>Bacteria</taxon>
        <taxon>Pseudomonadati</taxon>
        <taxon>Pseudomonadota</taxon>
        <taxon>Gammaproteobacteria</taxon>
        <taxon>Enterobacterales</taxon>
        <taxon>Enterobacteriaceae</taxon>
        <taxon>Escherichia</taxon>
    </lineage>
</organism>
<dbReference type="Proteomes" id="UP000036331">
    <property type="component" value="Unassembled WGS sequence"/>
</dbReference>
<dbReference type="GeneID" id="93776388"/>
<sequence>MSFMAFVTCLTIAFIAGFAVARKLTLRKVASSVIIAKSQPVPSSATSPAAKASTRSYIPQKTYRDSRWQERDELFQGMVAEGILLERKEWLITRCEKMYFDNLEKWFGHYCHIHCQVSLGRLINFPEQPEFSEEERKRFFAIYNGMAMDYVLVSKKNNKIVCVIELDDPSHERADRIIRDRWLDTIMTLARVPFVRASVTKLEEIPPVWETRDKIRPLVAATKSEPVH</sequence>
<evidence type="ECO:0000313" key="6">
    <source>
        <dbReference type="EMBL" id="PKD87087.1"/>
    </source>
</evidence>
<evidence type="ECO:0000313" key="5">
    <source>
        <dbReference type="EMBL" id="PBN69362.1"/>
    </source>
</evidence>
<dbReference type="AlphaFoldDB" id="A0A0K3W6V5"/>
<evidence type="ECO:0000313" key="12">
    <source>
        <dbReference type="Proteomes" id="UP000248865"/>
    </source>
</evidence>
<evidence type="ECO:0000259" key="1">
    <source>
        <dbReference type="Pfam" id="PF10881"/>
    </source>
</evidence>
<dbReference type="Proteomes" id="UP000255057">
    <property type="component" value="Unassembled WGS sequence"/>
</dbReference>
<dbReference type="EMBL" id="PITP01000028">
    <property type="protein sequence ID" value="PKD87087.1"/>
    <property type="molecule type" value="Genomic_DNA"/>
</dbReference>
<dbReference type="EMBL" id="LDXE02000006">
    <property type="protein sequence ID" value="PBN69362.1"/>
    <property type="molecule type" value="Genomic_DNA"/>
</dbReference>
<dbReference type="Proteomes" id="UP000233549">
    <property type="component" value="Unassembled WGS sequence"/>
</dbReference>
<reference evidence="2 15" key="6">
    <citation type="submission" date="2018-07" db="EMBL/GenBank/DDBJ databases">
        <title>Genomic analysis of colistin resistant EHEC isolated from cattle in Japan.</title>
        <authorList>
            <person name="Kusumoto M."/>
            <person name="Misumi W."/>
            <person name="Ogura Y."/>
            <person name="Hayashi T."/>
            <person name="Akiba M."/>
        </authorList>
    </citation>
    <scope>NUCLEOTIDE SEQUENCE [LARGE SCALE GENOMIC DNA]</scope>
    <source>
        <strain evidence="2 15">E2863</strain>
    </source>
</reference>